<evidence type="ECO:0000313" key="2">
    <source>
        <dbReference type="Proteomes" id="UP000269154"/>
    </source>
</evidence>
<evidence type="ECO:0008006" key="3">
    <source>
        <dbReference type="Google" id="ProtNLM"/>
    </source>
</evidence>
<keyword evidence="2" id="KW-1185">Reference proteome</keyword>
<name>A0A3N6NX97_9CYAN</name>
<reference evidence="1 2" key="1">
    <citation type="journal article" date="2018" name="ACS Chem. Biol.">
        <title>Ketoreductase domain dysfunction expands chemodiversity: malyngamide biosynthesis in the cyanobacterium Okeania hirsuta.</title>
        <authorList>
            <person name="Moss N.A."/>
            <person name="Leao T."/>
            <person name="Rankin M."/>
            <person name="McCullough T.M."/>
            <person name="Qu P."/>
            <person name="Korobeynikov A."/>
            <person name="Smith J.L."/>
            <person name="Gerwick L."/>
            <person name="Gerwick W.H."/>
        </authorList>
    </citation>
    <scope>NUCLEOTIDE SEQUENCE [LARGE SCALE GENOMIC DNA]</scope>
    <source>
        <strain evidence="1 2">PAB10Feb10-1</strain>
    </source>
</reference>
<sequence>MELAQESDHIQLVGEIHNNMGNVYKRIGDYAGSLEAYLEAEKAYDSVGYYTVWPGQAIIWAICLRIKSN</sequence>
<comment type="caution">
    <text evidence="1">The sequence shown here is derived from an EMBL/GenBank/DDBJ whole genome shotgun (WGS) entry which is preliminary data.</text>
</comment>
<evidence type="ECO:0000313" key="1">
    <source>
        <dbReference type="EMBL" id="RQH24261.1"/>
    </source>
</evidence>
<organism evidence="1 2">
    <name type="scientific">Okeania hirsuta</name>
    <dbReference type="NCBI Taxonomy" id="1458930"/>
    <lineage>
        <taxon>Bacteria</taxon>
        <taxon>Bacillati</taxon>
        <taxon>Cyanobacteriota</taxon>
        <taxon>Cyanophyceae</taxon>
        <taxon>Oscillatoriophycideae</taxon>
        <taxon>Oscillatoriales</taxon>
        <taxon>Microcoleaceae</taxon>
        <taxon>Okeania</taxon>
    </lineage>
</organism>
<dbReference type="EMBL" id="RCBY01000323">
    <property type="protein sequence ID" value="RQH24261.1"/>
    <property type="molecule type" value="Genomic_DNA"/>
</dbReference>
<protein>
    <recommendedName>
        <fullName evidence="3">Tetratricopeptide repeat protein</fullName>
    </recommendedName>
</protein>
<accession>A0A3N6NX97</accession>
<dbReference type="AlphaFoldDB" id="A0A3N6NX97"/>
<dbReference type="SUPFAM" id="SSF48452">
    <property type="entry name" value="TPR-like"/>
    <property type="match status" value="1"/>
</dbReference>
<dbReference type="Gene3D" id="1.25.40.10">
    <property type="entry name" value="Tetratricopeptide repeat domain"/>
    <property type="match status" value="1"/>
</dbReference>
<dbReference type="InterPro" id="IPR011990">
    <property type="entry name" value="TPR-like_helical_dom_sf"/>
</dbReference>
<dbReference type="Proteomes" id="UP000269154">
    <property type="component" value="Unassembled WGS sequence"/>
</dbReference>
<proteinExistence type="predicted"/>
<gene>
    <name evidence="1" type="ORF">D5R40_29890</name>
</gene>